<dbReference type="GO" id="GO:0006629">
    <property type="term" value="P:lipid metabolic process"/>
    <property type="evidence" value="ECO:0007669"/>
    <property type="project" value="TreeGrafter"/>
</dbReference>
<dbReference type="GO" id="GO:0016788">
    <property type="term" value="F:hydrolase activity, acting on ester bonds"/>
    <property type="evidence" value="ECO:0007669"/>
    <property type="project" value="InterPro"/>
</dbReference>
<dbReference type="InterPro" id="IPR037460">
    <property type="entry name" value="SEST-like"/>
</dbReference>
<evidence type="ECO:0000313" key="4">
    <source>
        <dbReference type="EMBL" id="KAF2115103.1"/>
    </source>
</evidence>
<evidence type="ECO:0000313" key="5">
    <source>
        <dbReference type="Proteomes" id="UP000799770"/>
    </source>
</evidence>
<organism evidence="4 5">
    <name type="scientific">Lophiotrema nucula</name>
    <dbReference type="NCBI Taxonomy" id="690887"/>
    <lineage>
        <taxon>Eukaryota</taxon>
        <taxon>Fungi</taxon>
        <taxon>Dikarya</taxon>
        <taxon>Ascomycota</taxon>
        <taxon>Pezizomycotina</taxon>
        <taxon>Dothideomycetes</taxon>
        <taxon>Pleosporomycetidae</taxon>
        <taxon>Pleosporales</taxon>
        <taxon>Lophiotremataceae</taxon>
        <taxon>Lophiotrema</taxon>
    </lineage>
</organism>
<feature type="region of interest" description="Disordered" evidence="2">
    <location>
        <begin position="1191"/>
        <end position="1215"/>
    </location>
</feature>
<dbReference type="Gene3D" id="3.40.50.1110">
    <property type="entry name" value="SGNH hydrolase"/>
    <property type="match status" value="2"/>
</dbReference>
<proteinExistence type="predicted"/>
<dbReference type="InterPro" id="IPR028994">
    <property type="entry name" value="Integrin_alpha_N"/>
</dbReference>
<protein>
    <submittedName>
        <fullName evidence="4">SGNH hydrolase-type esterase domain-containing protein</fullName>
    </submittedName>
</protein>
<dbReference type="OrthoDB" id="3915838at2759"/>
<dbReference type="EMBL" id="ML977324">
    <property type="protein sequence ID" value="KAF2115103.1"/>
    <property type="molecule type" value="Genomic_DNA"/>
</dbReference>
<feature type="signal peptide" evidence="3">
    <location>
        <begin position="1"/>
        <end position="19"/>
    </location>
</feature>
<dbReference type="SUPFAM" id="SSF52266">
    <property type="entry name" value="SGNH hydrolase"/>
    <property type="match status" value="2"/>
</dbReference>
<feature type="chain" id="PRO_5025577373" evidence="3">
    <location>
        <begin position="20"/>
        <end position="1311"/>
    </location>
</feature>
<dbReference type="Proteomes" id="UP000799770">
    <property type="component" value="Unassembled WGS sequence"/>
</dbReference>
<accession>A0A6A5Z7S1</accession>
<evidence type="ECO:0000256" key="2">
    <source>
        <dbReference type="SAM" id="MobiDB-lite"/>
    </source>
</evidence>
<evidence type="ECO:0000256" key="1">
    <source>
        <dbReference type="ARBA" id="ARBA00022729"/>
    </source>
</evidence>
<feature type="compositionally biased region" description="Pro residues" evidence="2">
    <location>
        <begin position="1202"/>
        <end position="1212"/>
    </location>
</feature>
<dbReference type="PANTHER" id="PTHR37981:SF1">
    <property type="entry name" value="SGNH HYDROLASE-TYPE ESTERASE DOMAIN-CONTAINING PROTEIN"/>
    <property type="match status" value="1"/>
</dbReference>
<dbReference type="Pfam" id="PF13517">
    <property type="entry name" value="FG-GAP_3"/>
    <property type="match status" value="2"/>
</dbReference>
<dbReference type="InterPro" id="IPR013517">
    <property type="entry name" value="FG-GAP"/>
</dbReference>
<name>A0A6A5Z7S1_9PLEO</name>
<reference evidence="4" key="1">
    <citation type="journal article" date="2020" name="Stud. Mycol.">
        <title>101 Dothideomycetes genomes: a test case for predicting lifestyles and emergence of pathogens.</title>
        <authorList>
            <person name="Haridas S."/>
            <person name="Albert R."/>
            <person name="Binder M."/>
            <person name="Bloem J."/>
            <person name="Labutti K."/>
            <person name="Salamov A."/>
            <person name="Andreopoulos B."/>
            <person name="Baker S."/>
            <person name="Barry K."/>
            <person name="Bills G."/>
            <person name="Bluhm B."/>
            <person name="Cannon C."/>
            <person name="Castanera R."/>
            <person name="Culley D."/>
            <person name="Daum C."/>
            <person name="Ezra D."/>
            <person name="Gonzalez J."/>
            <person name="Henrissat B."/>
            <person name="Kuo A."/>
            <person name="Liang C."/>
            <person name="Lipzen A."/>
            <person name="Lutzoni F."/>
            <person name="Magnuson J."/>
            <person name="Mondo S."/>
            <person name="Nolan M."/>
            <person name="Ohm R."/>
            <person name="Pangilinan J."/>
            <person name="Park H.-J."/>
            <person name="Ramirez L."/>
            <person name="Alfaro M."/>
            <person name="Sun H."/>
            <person name="Tritt A."/>
            <person name="Yoshinaga Y."/>
            <person name="Zwiers L.-H."/>
            <person name="Turgeon B."/>
            <person name="Goodwin S."/>
            <person name="Spatafora J."/>
            <person name="Crous P."/>
            <person name="Grigoriev I."/>
        </authorList>
    </citation>
    <scope>NUCLEOTIDE SEQUENCE</scope>
    <source>
        <strain evidence="4">CBS 627.86</strain>
    </source>
</reference>
<keyword evidence="1 3" id="KW-0732">Signal</keyword>
<sequence length="1311" mass="142644">MRHSFRCIFLQLLLSSAFAFPLQETYDNYTTYDAVNNGWTPNPLAPRQTKRSLRILPLGASITEGQGPPIRNGYRKPLRDQLRYVGHEVNMIGCLAAGDFKDNQHSGFEGLMVDAIVPHIECTQDQKPNVVLINAGSNDCIQAGSLGGDAYVAGIADRMQVLLDTLFNDNSGVTVILSTILQNGDTTIDRWATIGNAGLRALVPNNKRLGRSIYLAEMHNGFLIQPTDFWDDTHPNSIGYAKMAAVWADAISKAESTIQDPIDTGIPDSGGACLPAPGNFFGPHQTQGGSGAEDGTYIFSQTASQVVVKDSVVLPSGVAGIAAQYHFAQIVNGGGTSSRIGAADDLVRIIDKKQDPSGSSYANVAVKVNGKWDEDWIALDTKLSCPSGGVHFGDMNNDGLDDFICLTEPHGDMYVSINRGGSIPTFDYIGLVQPGAAGTTPQNIRLGDIDGDGRLDYCTMDSTGSFGCWRNGGVGDAPSYWQGIAQGGGATFDGKGTPDTYGTRLVDINGDFKADWVYVYPDGHTRIFVNQRGTKADGPGIKPVWRESSGAHPAPVRGDSPLNRDFIKFGRVWATGKADYIRVHESSAPVGSFPYNVYNYTFEVWQNTGIGGTKLRGDGVRYCDVFGRGKDDYMWVWSDGRIYLFGNEGGLPAWHSYQQVIDIQRPRKSIHVGDWNGDGKCDILSVTADGQVELWTNIWVAGQATPTWSGPKIVSGSARCTEDGVGIFDIGPRFADIDGDGRVDFLCMEKEGRTTGWLNTASGMVNVGQVKLGLGLDRANFHFADVNADGRADLLHVDKFTGDVRVYRNNGKIPSSGSSFQWELIENAWMKGPDRGANMHFARMGPLGQMDYVQVLPLTNVAYAWYNQCSTGGDDGPITDPHLPALPDNGGDPPSVICPRATKCGQWPQAPHVVAFGDSYGAGIGAGDLITDNRLDEFHVCLQGKNAAPRYLFNSEPDLRSLAFEFNSCTGDIIEQVNETPSGPPGSRSHSQIELLNQEFSISEYSVMLLSIGGNNVGFSQVAISCLIAWELSGTKCEARMAAAEAAVKQGTDEYNSLHDKLVGVYTSVLTSSSLVEKWLFVTGYARFFAEEDDEPEDLCAQVSLGPVPGGAKPTRDKRVRINAAVLGLNALIQKAIVEAARQHPEARIRFIDIDPFFDGYRWCDKDERGEFRDKGDTFFFVGGGNDMEIDPNSGTAITKPRGPPDPNPPGWSPNQYDCSDIDTNLDASFDQEWYCYLQAQPPLDNSFNCQLYPAYCDADGNVKRTMETDGKYELEKAFHPKSVVHIRTAEYIKSNFNAWQLEPGGCPCEP</sequence>
<evidence type="ECO:0000256" key="3">
    <source>
        <dbReference type="SAM" id="SignalP"/>
    </source>
</evidence>
<dbReference type="PANTHER" id="PTHR37981">
    <property type="entry name" value="LIPASE 2"/>
    <property type="match status" value="1"/>
</dbReference>
<dbReference type="InterPro" id="IPR036514">
    <property type="entry name" value="SGNH_hydro_sf"/>
</dbReference>
<keyword evidence="5" id="KW-1185">Reference proteome</keyword>
<keyword evidence="4" id="KW-0378">Hydrolase</keyword>
<gene>
    <name evidence="4" type="ORF">BDV96DRAFT_687823</name>
</gene>
<dbReference type="SUPFAM" id="SSF69318">
    <property type="entry name" value="Integrin alpha N-terminal domain"/>
    <property type="match status" value="2"/>
</dbReference>